<dbReference type="Pfam" id="PF03137">
    <property type="entry name" value="OATP"/>
    <property type="match status" value="1"/>
</dbReference>
<organism evidence="12 13">
    <name type="scientific">Pygocentrus nattereri</name>
    <name type="common">Red-bellied piranha</name>
    <dbReference type="NCBI Taxonomy" id="42514"/>
    <lineage>
        <taxon>Eukaryota</taxon>
        <taxon>Metazoa</taxon>
        <taxon>Chordata</taxon>
        <taxon>Craniata</taxon>
        <taxon>Vertebrata</taxon>
        <taxon>Euteleostomi</taxon>
        <taxon>Actinopterygii</taxon>
        <taxon>Neopterygii</taxon>
        <taxon>Teleostei</taxon>
        <taxon>Ostariophysi</taxon>
        <taxon>Characiformes</taxon>
        <taxon>Characoidei</taxon>
        <taxon>Pygocentrus</taxon>
    </lineage>
</organism>
<dbReference type="Ensembl" id="ENSPNAT00000057140.1">
    <property type="protein sequence ID" value="ENSPNAP00000041702.1"/>
    <property type="gene ID" value="ENSPNAG00000029779.2"/>
</dbReference>
<feature type="domain" description="Major facilitator superfamily (MFS) profile" evidence="10">
    <location>
        <begin position="38"/>
        <end position="646"/>
    </location>
</feature>
<dbReference type="RefSeq" id="XP_017552476.2">
    <property type="nucleotide sequence ID" value="XM_017696987.2"/>
</dbReference>
<dbReference type="GeneID" id="108427064"/>
<feature type="transmembrane region" description="Helical" evidence="8">
    <location>
        <begin position="570"/>
        <end position="593"/>
    </location>
</feature>
<dbReference type="InterPro" id="IPR020846">
    <property type="entry name" value="MFS_dom"/>
</dbReference>
<dbReference type="PANTHER" id="PTHR11388:SF133">
    <property type="entry name" value="SOLUTE CARRIER ORGANIC ANION TRANSPORTER FAMILY MEMBER"/>
    <property type="match status" value="1"/>
</dbReference>
<evidence type="ECO:0000256" key="1">
    <source>
        <dbReference type="ARBA" id="ARBA00004651"/>
    </source>
</evidence>
<evidence type="ECO:0000259" key="10">
    <source>
        <dbReference type="PROSITE" id="PS50850"/>
    </source>
</evidence>
<dbReference type="InterPro" id="IPR002350">
    <property type="entry name" value="Kazal_dom"/>
</dbReference>
<dbReference type="SUPFAM" id="SSF103473">
    <property type="entry name" value="MFS general substrate transporter"/>
    <property type="match status" value="1"/>
</dbReference>
<dbReference type="PROSITE" id="PS50850">
    <property type="entry name" value="MFS"/>
    <property type="match status" value="1"/>
</dbReference>
<dbReference type="GeneTree" id="ENSGT01150000286901"/>
<keyword evidence="7" id="KW-1015">Disulfide bond</keyword>
<reference evidence="12" key="3">
    <citation type="submission" date="2025-09" db="UniProtKB">
        <authorList>
            <consortium name="Ensembl"/>
        </authorList>
    </citation>
    <scope>IDENTIFICATION</scope>
</reference>
<feature type="transmembrane region" description="Helical" evidence="8">
    <location>
        <begin position="73"/>
        <end position="97"/>
    </location>
</feature>
<protein>
    <recommendedName>
        <fullName evidence="8">Solute carrier organic anion transporter family member</fullName>
    </recommendedName>
</protein>
<keyword evidence="8" id="KW-0813">Transport</keyword>
<dbReference type="PROSITE" id="PS51465">
    <property type="entry name" value="KAZAL_2"/>
    <property type="match status" value="1"/>
</dbReference>
<dbReference type="AlphaFoldDB" id="A0AAR2IUH7"/>
<dbReference type="GO" id="GO:0043252">
    <property type="term" value="P:sodium-independent organic anion transport"/>
    <property type="evidence" value="ECO:0007669"/>
    <property type="project" value="TreeGrafter"/>
</dbReference>
<comment type="subcellular location">
    <subcellularLocation>
        <location evidence="1 8">Cell membrane</location>
        <topology evidence="1 8">Multi-pass membrane protein</topology>
    </subcellularLocation>
</comment>
<feature type="transmembrane region" description="Helical" evidence="8">
    <location>
        <begin position="336"/>
        <end position="354"/>
    </location>
</feature>
<feature type="transmembrane region" description="Helical" evidence="8">
    <location>
        <begin position="531"/>
        <end position="558"/>
    </location>
</feature>
<evidence type="ECO:0000256" key="8">
    <source>
        <dbReference type="RuleBase" id="RU362056"/>
    </source>
</evidence>
<feature type="transmembrane region" description="Helical" evidence="8">
    <location>
        <begin position="406"/>
        <end position="426"/>
    </location>
</feature>
<dbReference type="SUPFAM" id="SSF100895">
    <property type="entry name" value="Kazal-type serine protease inhibitors"/>
    <property type="match status" value="1"/>
</dbReference>
<feature type="transmembrane region" description="Helical" evidence="8">
    <location>
        <begin position="211"/>
        <end position="231"/>
    </location>
</feature>
<comment type="similarity">
    <text evidence="2 8">Belongs to the organo anion transporter (TC 2.A.60) family.</text>
</comment>
<accession>A0AAR2IUH7</accession>
<reference evidence="12" key="2">
    <citation type="submission" date="2025-08" db="UniProtKB">
        <authorList>
            <consortium name="Ensembl"/>
        </authorList>
    </citation>
    <scope>IDENTIFICATION</scope>
</reference>
<evidence type="ECO:0000256" key="5">
    <source>
        <dbReference type="ARBA" id="ARBA00022989"/>
    </source>
</evidence>
<feature type="transmembrane region" description="Helical" evidence="8">
    <location>
        <begin position="374"/>
        <end position="394"/>
    </location>
</feature>
<keyword evidence="4 8" id="KW-0812">Transmembrane</keyword>
<evidence type="ECO:0000313" key="13">
    <source>
        <dbReference type="Proteomes" id="UP001501920"/>
    </source>
</evidence>
<dbReference type="Gene3D" id="1.20.1250.20">
    <property type="entry name" value="MFS general substrate transporter like domains"/>
    <property type="match status" value="1"/>
</dbReference>
<keyword evidence="13" id="KW-1185">Reference proteome</keyword>
<evidence type="ECO:0000256" key="7">
    <source>
        <dbReference type="ARBA" id="ARBA00023157"/>
    </source>
</evidence>
<keyword evidence="8" id="KW-0406">Ion transport</keyword>
<dbReference type="GO" id="GO:0016323">
    <property type="term" value="C:basolateral plasma membrane"/>
    <property type="evidence" value="ECO:0007669"/>
    <property type="project" value="TreeGrafter"/>
</dbReference>
<evidence type="ECO:0000313" key="12">
    <source>
        <dbReference type="Ensembl" id="ENSPNAP00000041702.1"/>
    </source>
</evidence>
<keyword evidence="6 8" id="KW-0472">Membrane</keyword>
<name>A0AAR2IUH7_PYGNA</name>
<feature type="region of interest" description="Disordered" evidence="9">
    <location>
        <begin position="1"/>
        <end position="24"/>
    </location>
</feature>
<feature type="transmembrane region" description="Helical" evidence="8">
    <location>
        <begin position="103"/>
        <end position="121"/>
    </location>
</feature>
<dbReference type="InterPro" id="IPR036259">
    <property type="entry name" value="MFS_trans_sf"/>
</dbReference>
<dbReference type="GO" id="GO:0006811">
    <property type="term" value="P:monoatomic ion transport"/>
    <property type="evidence" value="ECO:0007669"/>
    <property type="project" value="UniProtKB-KW"/>
</dbReference>
<evidence type="ECO:0000256" key="9">
    <source>
        <dbReference type="SAM" id="MobiDB-lite"/>
    </source>
</evidence>
<feature type="domain" description="Kazal-like" evidence="11">
    <location>
        <begin position="451"/>
        <end position="506"/>
    </location>
</feature>
<evidence type="ECO:0000256" key="2">
    <source>
        <dbReference type="ARBA" id="ARBA00009657"/>
    </source>
</evidence>
<keyword evidence="3" id="KW-1003">Cell membrane</keyword>
<evidence type="ECO:0000256" key="3">
    <source>
        <dbReference type="ARBA" id="ARBA00022475"/>
    </source>
</evidence>
<sequence length="690" mass="74922">MTVESRPEGFSEPQPLHAENDPKPQPAAKCCSPNLKMFICVLAFCNLSKSMTGSYTKSTITQIERRFDIPSSIVGIIDGSFEMGNLLVITVVSYFGAKFHRPRIIGAGVLLMAMGTLLMALPHFLMGRYEYESVASPVNDAGNFTVTSPCTAGSQNIAQQLTAGCDKGEEQGSLMWLVLLLGNSIRGIGEATVGPLGMAFIDDYARPENSAFYIGCLYTISVIGPLFGYSLGSYCANLYVDIGFVDKESVLITPQDSRWVGAWWLGYLVAGALSVLSAVPFWFLPSALPEVPQPAEPDASSGQPVHTCPEQTMVSLAEIAKDFVPSLKRLLSNKIYVLYLIFNALIFNGFVIIVTYTPKYFEQQFGQSASRANFLFGITSIPAMCLGIFLSGVIMKRFNLDQLGAAKMGFVTYIAGFLCTVPYFVLSCPNMDVAGITVPYQRSALAGDVDVSLLSSCNAGCGCSLNQWDPVCGQNGVTYVSACHAGCNSTHGSGMNTNFHDCRCVQNWGVSEVNSTAVLGQCPRQSSCSTVFYIFLALQSLSFFLLCLGSVPLFLICLRTVEPELKSLSAGMFMLVLRLMGGIPAPIYFGALIDSTCLKWGSRKCGGRGACRMYDTQTFRFLLLGLTSALRVCGYVFFWITVVQIKKKLQKDQQAAANLELQKPVGGAAEALLKEDIEQQDDLKHLKETV</sequence>
<dbReference type="InterPro" id="IPR004156">
    <property type="entry name" value="OATP"/>
</dbReference>
<proteinExistence type="inferred from homology"/>
<evidence type="ECO:0000256" key="4">
    <source>
        <dbReference type="ARBA" id="ARBA00022692"/>
    </source>
</evidence>
<keyword evidence="5 8" id="KW-1133">Transmembrane helix</keyword>
<evidence type="ECO:0000256" key="6">
    <source>
        <dbReference type="ARBA" id="ARBA00023136"/>
    </source>
</evidence>
<evidence type="ECO:0000259" key="11">
    <source>
        <dbReference type="PROSITE" id="PS51465"/>
    </source>
</evidence>
<dbReference type="InterPro" id="IPR036058">
    <property type="entry name" value="Kazal_dom_sf"/>
</dbReference>
<dbReference type="Pfam" id="PF07648">
    <property type="entry name" value="Kazal_2"/>
    <property type="match status" value="1"/>
</dbReference>
<dbReference type="Proteomes" id="UP001501920">
    <property type="component" value="Chromosome 1"/>
</dbReference>
<feature type="transmembrane region" description="Helical" evidence="8">
    <location>
        <begin position="621"/>
        <end position="643"/>
    </location>
</feature>
<dbReference type="PANTHER" id="PTHR11388">
    <property type="entry name" value="ORGANIC ANION TRANSPORTER"/>
    <property type="match status" value="1"/>
</dbReference>
<dbReference type="FunFam" id="3.30.60.30:FF:000055">
    <property type="entry name" value="Solute carrier organic anion transporter family member"/>
    <property type="match status" value="1"/>
</dbReference>
<dbReference type="GO" id="GO:0015347">
    <property type="term" value="F:sodium-independent organic anion transmembrane transporter activity"/>
    <property type="evidence" value="ECO:0007669"/>
    <property type="project" value="TreeGrafter"/>
</dbReference>
<reference evidence="12 13" key="1">
    <citation type="submission" date="2020-10" db="EMBL/GenBank/DDBJ databases">
        <title>Pygocentrus nattereri (red-bellied piranha) genome, fPygNat1, primary haplotype.</title>
        <authorList>
            <person name="Myers G."/>
            <person name="Meyer A."/>
            <person name="Karagic N."/>
            <person name="Pippel M."/>
            <person name="Winkler S."/>
            <person name="Tracey A."/>
            <person name="Wood J."/>
            <person name="Formenti G."/>
            <person name="Howe K."/>
            <person name="Fedrigo O."/>
            <person name="Jarvis E.D."/>
        </authorList>
    </citation>
    <scope>NUCLEOTIDE SEQUENCE [LARGE SCALE GENOMIC DNA]</scope>
</reference>
<feature type="transmembrane region" description="Helical" evidence="8">
    <location>
        <begin position="264"/>
        <end position="284"/>
    </location>
</feature>
<comment type="caution">
    <text evidence="8">Lacks conserved residue(s) required for the propagation of feature annotation.</text>
</comment>
<dbReference type="NCBIfam" id="TIGR00805">
    <property type="entry name" value="oat"/>
    <property type="match status" value="1"/>
</dbReference>